<protein>
    <recommendedName>
        <fullName evidence="6">RING-type domain-containing protein</fullName>
    </recommendedName>
</protein>
<dbReference type="InterPro" id="IPR001841">
    <property type="entry name" value="Znf_RING"/>
</dbReference>
<feature type="compositionally biased region" description="Acidic residues" evidence="5">
    <location>
        <begin position="155"/>
        <end position="166"/>
    </location>
</feature>
<feature type="domain" description="RING-type" evidence="6">
    <location>
        <begin position="29"/>
        <end position="83"/>
    </location>
</feature>
<dbReference type="InterPro" id="IPR018957">
    <property type="entry name" value="Znf_C3HC4_RING-type"/>
</dbReference>
<feature type="region of interest" description="Disordered" evidence="5">
    <location>
        <begin position="150"/>
        <end position="170"/>
    </location>
</feature>
<comment type="caution">
    <text evidence="7">The sequence shown here is derived from an EMBL/GenBank/DDBJ whole genome shotgun (WGS) entry which is preliminary data.</text>
</comment>
<evidence type="ECO:0000256" key="5">
    <source>
        <dbReference type="SAM" id="MobiDB-lite"/>
    </source>
</evidence>
<name>A0ABR3AB71_9AGAR</name>
<evidence type="ECO:0000259" key="6">
    <source>
        <dbReference type="PROSITE" id="PS50089"/>
    </source>
</evidence>
<proteinExistence type="predicted"/>
<reference evidence="7 8" key="1">
    <citation type="submission" date="2024-05" db="EMBL/GenBank/DDBJ databases">
        <title>A draft genome resource for the thread blight pathogen Marasmius tenuissimus strain MS-2.</title>
        <authorList>
            <person name="Yulfo-Soto G.E."/>
            <person name="Baruah I.K."/>
            <person name="Amoako-Attah I."/>
            <person name="Bukari Y."/>
            <person name="Meinhardt L.W."/>
            <person name="Bailey B.A."/>
            <person name="Cohen S.P."/>
        </authorList>
    </citation>
    <scope>NUCLEOTIDE SEQUENCE [LARGE SCALE GENOMIC DNA]</scope>
    <source>
        <strain evidence="7 8">MS-2</strain>
    </source>
</reference>
<keyword evidence="2 4" id="KW-0863">Zinc-finger</keyword>
<organism evidence="7 8">
    <name type="scientific">Marasmius tenuissimus</name>
    <dbReference type="NCBI Taxonomy" id="585030"/>
    <lineage>
        <taxon>Eukaryota</taxon>
        <taxon>Fungi</taxon>
        <taxon>Dikarya</taxon>
        <taxon>Basidiomycota</taxon>
        <taxon>Agaricomycotina</taxon>
        <taxon>Agaricomycetes</taxon>
        <taxon>Agaricomycetidae</taxon>
        <taxon>Agaricales</taxon>
        <taxon>Marasmiineae</taxon>
        <taxon>Marasmiaceae</taxon>
        <taxon>Marasmius</taxon>
    </lineage>
</organism>
<dbReference type="SUPFAM" id="SSF57850">
    <property type="entry name" value="RING/U-box"/>
    <property type="match status" value="1"/>
</dbReference>
<feature type="compositionally biased region" description="Acidic residues" evidence="5">
    <location>
        <begin position="109"/>
        <end position="137"/>
    </location>
</feature>
<dbReference type="Pfam" id="PF00097">
    <property type="entry name" value="zf-C3HC4"/>
    <property type="match status" value="1"/>
</dbReference>
<evidence type="ECO:0000256" key="1">
    <source>
        <dbReference type="ARBA" id="ARBA00022723"/>
    </source>
</evidence>
<dbReference type="Proteomes" id="UP001437256">
    <property type="component" value="Unassembled WGS sequence"/>
</dbReference>
<dbReference type="Gene3D" id="3.30.40.10">
    <property type="entry name" value="Zinc/RING finger domain, C3HC4 (zinc finger)"/>
    <property type="match status" value="1"/>
</dbReference>
<evidence type="ECO:0000256" key="4">
    <source>
        <dbReference type="PROSITE-ProRule" id="PRU00175"/>
    </source>
</evidence>
<evidence type="ECO:0000256" key="2">
    <source>
        <dbReference type="ARBA" id="ARBA00022771"/>
    </source>
</evidence>
<evidence type="ECO:0000256" key="3">
    <source>
        <dbReference type="ARBA" id="ARBA00022833"/>
    </source>
</evidence>
<dbReference type="InterPro" id="IPR013083">
    <property type="entry name" value="Znf_RING/FYVE/PHD"/>
</dbReference>
<feature type="region of interest" description="Disordered" evidence="5">
    <location>
        <begin position="90"/>
        <end position="137"/>
    </location>
</feature>
<accession>A0ABR3AB71</accession>
<sequence length="213" mass="23544">MSDNELTITDFINSLSLLKPHQLSEDDFCPICFIPFADILNEQSTSKASIIGITKLESCGHIFCMKDLVEWIRGMHGNCPTCRHIFLDIRPPSDSDDESSDGGEYVPNPDEDDDESIYNYDIDTDPLTDADDQGSVDTDGMDLDGYNTWEGDMGPLEDDLGNDTDGDSSAIHSEEAFGEVLQTDDGSVSIHEDEVLEEGGVLEEIQVDDHEQK</sequence>
<dbReference type="EMBL" id="JBBXMP010000005">
    <property type="protein sequence ID" value="KAL0070808.1"/>
    <property type="molecule type" value="Genomic_DNA"/>
</dbReference>
<evidence type="ECO:0000313" key="7">
    <source>
        <dbReference type="EMBL" id="KAL0070808.1"/>
    </source>
</evidence>
<keyword evidence="1" id="KW-0479">Metal-binding</keyword>
<evidence type="ECO:0000313" key="8">
    <source>
        <dbReference type="Proteomes" id="UP001437256"/>
    </source>
</evidence>
<keyword evidence="3" id="KW-0862">Zinc</keyword>
<keyword evidence="8" id="KW-1185">Reference proteome</keyword>
<dbReference type="PROSITE" id="PS50089">
    <property type="entry name" value="ZF_RING_2"/>
    <property type="match status" value="1"/>
</dbReference>
<gene>
    <name evidence="7" type="ORF">AAF712_002029</name>
</gene>